<evidence type="ECO:0000256" key="5">
    <source>
        <dbReference type="SAM" id="SignalP"/>
    </source>
</evidence>
<dbReference type="AlphaFoldDB" id="A0ABC8ZMC6"/>
<evidence type="ECO:0000313" key="6">
    <source>
        <dbReference type="EMBL" id="CAL4962351.1"/>
    </source>
</evidence>
<comment type="similarity">
    <text evidence="1">Belongs to the 'GDSL' lipolytic enzyme family.</text>
</comment>
<gene>
    <name evidence="6" type="ORF">URODEC1_LOCUS45575</name>
</gene>
<feature type="signal peptide" evidence="5">
    <location>
        <begin position="1"/>
        <end position="29"/>
    </location>
</feature>
<organism evidence="6 7">
    <name type="scientific">Urochloa decumbens</name>
    <dbReference type="NCBI Taxonomy" id="240449"/>
    <lineage>
        <taxon>Eukaryota</taxon>
        <taxon>Viridiplantae</taxon>
        <taxon>Streptophyta</taxon>
        <taxon>Embryophyta</taxon>
        <taxon>Tracheophyta</taxon>
        <taxon>Spermatophyta</taxon>
        <taxon>Magnoliopsida</taxon>
        <taxon>Liliopsida</taxon>
        <taxon>Poales</taxon>
        <taxon>Poaceae</taxon>
        <taxon>PACMAD clade</taxon>
        <taxon>Panicoideae</taxon>
        <taxon>Panicodae</taxon>
        <taxon>Paniceae</taxon>
        <taxon>Melinidinae</taxon>
        <taxon>Urochloa</taxon>
    </lineage>
</organism>
<dbReference type="Gene3D" id="3.40.50.1110">
    <property type="entry name" value="SGNH hydrolase"/>
    <property type="match status" value="1"/>
</dbReference>
<evidence type="ECO:0000313" key="7">
    <source>
        <dbReference type="Proteomes" id="UP001497457"/>
    </source>
</evidence>
<evidence type="ECO:0000256" key="1">
    <source>
        <dbReference type="ARBA" id="ARBA00008668"/>
    </source>
</evidence>
<protein>
    <recommendedName>
        <fullName evidence="8">GDSL esterase/lipase</fullName>
    </recommendedName>
</protein>
<feature type="chain" id="PRO_5044835420" description="GDSL esterase/lipase" evidence="5">
    <location>
        <begin position="30"/>
        <end position="372"/>
    </location>
</feature>
<evidence type="ECO:0008006" key="8">
    <source>
        <dbReference type="Google" id="ProtNLM"/>
    </source>
</evidence>
<dbReference type="InterPro" id="IPR036514">
    <property type="entry name" value="SGNH_hydro_sf"/>
</dbReference>
<keyword evidence="2 5" id="KW-0732">Signal</keyword>
<reference evidence="7" key="1">
    <citation type="submission" date="2024-06" db="EMBL/GenBank/DDBJ databases">
        <authorList>
            <person name="Ryan C."/>
        </authorList>
    </citation>
    <scope>NUCLEOTIDE SEQUENCE [LARGE SCALE GENOMIC DNA]</scope>
</reference>
<keyword evidence="3" id="KW-0378">Hydrolase</keyword>
<accession>A0ABC8ZMC6</accession>
<evidence type="ECO:0000256" key="2">
    <source>
        <dbReference type="ARBA" id="ARBA00022729"/>
    </source>
</evidence>
<dbReference type="InterPro" id="IPR035669">
    <property type="entry name" value="SGNH_plant_lipase-like"/>
</dbReference>
<sequence>MRSSVLQMGWSAILLVSVVLLLNSPVGFCDCFKRIFSFGDSIIDTGNFVRTVTSTPIKDLPYGMTYFNRPTGRVSDGRVIIDFYAQALGLPLVPPSIPEEDTSPFPTGANFAVLAATGLPPNYYAAKYNFSMPSPSCLDLQLESFKKVLTRIAPGGDAATKGLLGESLVVMGEIGGNDYNFWFLSDRGRSARDTPAQYMPDVVGRVGAAVQEVINLGARTVLVPGNFPIGCVPQYLSTFQSGAAASDYDQYGCLVWFNDFSKKHNQMLEQEVGRLRAQNPGARIIFADYFGAAMEFVQNPQRYGIADPLVACCGGDGRYHTDKGCDRNATVWGSPAGFASWDGIHMTEKAYSVIADGVLNGPFADTPLLKAC</sequence>
<dbReference type="EMBL" id="OZ075129">
    <property type="protein sequence ID" value="CAL4962351.1"/>
    <property type="molecule type" value="Genomic_DNA"/>
</dbReference>
<dbReference type="Proteomes" id="UP001497457">
    <property type="component" value="Chromosome 19rd"/>
</dbReference>
<dbReference type="PANTHER" id="PTHR22835">
    <property type="entry name" value="ZINC FINGER FYVE DOMAIN CONTAINING PROTEIN"/>
    <property type="match status" value="1"/>
</dbReference>
<dbReference type="GO" id="GO:0016787">
    <property type="term" value="F:hydrolase activity"/>
    <property type="evidence" value="ECO:0007669"/>
    <property type="project" value="UniProtKB-KW"/>
</dbReference>
<dbReference type="SUPFAM" id="SSF52266">
    <property type="entry name" value="SGNH hydrolase"/>
    <property type="match status" value="1"/>
</dbReference>
<dbReference type="PANTHER" id="PTHR22835:SF241">
    <property type="entry name" value="OS01G0650900 PROTEIN"/>
    <property type="match status" value="1"/>
</dbReference>
<dbReference type="Pfam" id="PF00657">
    <property type="entry name" value="Lipase_GDSL"/>
    <property type="match status" value="1"/>
</dbReference>
<reference evidence="6 7" key="2">
    <citation type="submission" date="2024-10" db="EMBL/GenBank/DDBJ databases">
        <authorList>
            <person name="Ryan C."/>
        </authorList>
    </citation>
    <scope>NUCLEOTIDE SEQUENCE [LARGE SCALE GENOMIC DNA]</scope>
</reference>
<keyword evidence="7" id="KW-1185">Reference proteome</keyword>
<name>A0ABC8ZMC6_9POAL</name>
<evidence type="ECO:0000256" key="3">
    <source>
        <dbReference type="ARBA" id="ARBA00022801"/>
    </source>
</evidence>
<evidence type="ECO:0000256" key="4">
    <source>
        <dbReference type="ARBA" id="ARBA00023180"/>
    </source>
</evidence>
<keyword evidence="4" id="KW-0325">Glycoprotein</keyword>
<dbReference type="InterPro" id="IPR001087">
    <property type="entry name" value="GDSL"/>
</dbReference>
<proteinExistence type="inferred from homology"/>
<dbReference type="CDD" id="cd01837">
    <property type="entry name" value="SGNH_plant_lipase_like"/>
    <property type="match status" value="1"/>
</dbReference>